<dbReference type="EMBL" id="JAODUP010000103">
    <property type="protein sequence ID" value="KAK2162136.1"/>
    <property type="molecule type" value="Genomic_DNA"/>
</dbReference>
<protein>
    <submittedName>
        <fullName evidence="1">Uncharacterized protein</fullName>
    </submittedName>
</protein>
<comment type="caution">
    <text evidence="1">The sequence shown here is derived from an EMBL/GenBank/DDBJ whole genome shotgun (WGS) entry which is preliminary data.</text>
</comment>
<dbReference type="Proteomes" id="UP001208570">
    <property type="component" value="Unassembled WGS sequence"/>
</dbReference>
<evidence type="ECO:0000313" key="1">
    <source>
        <dbReference type="EMBL" id="KAK2162136.1"/>
    </source>
</evidence>
<feature type="non-terminal residue" evidence="1">
    <location>
        <position position="1"/>
    </location>
</feature>
<proteinExistence type="predicted"/>
<organism evidence="1 2">
    <name type="scientific">Paralvinella palmiformis</name>
    <dbReference type="NCBI Taxonomy" id="53620"/>
    <lineage>
        <taxon>Eukaryota</taxon>
        <taxon>Metazoa</taxon>
        <taxon>Spiralia</taxon>
        <taxon>Lophotrochozoa</taxon>
        <taxon>Annelida</taxon>
        <taxon>Polychaeta</taxon>
        <taxon>Sedentaria</taxon>
        <taxon>Canalipalpata</taxon>
        <taxon>Terebellida</taxon>
        <taxon>Terebelliformia</taxon>
        <taxon>Alvinellidae</taxon>
        <taxon>Paralvinella</taxon>
    </lineage>
</organism>
<evidence type="ECO:0000313" key="2">
    <source>
        <dbReference type="Proteomes" id="UP001208570"/>
    </source>
</evidence>
<reference evidence="1" key="1">
    <citation type="journal article" date="2023" name="Mol. Biol. Evol.">
        <title>Third-Generation Sequencing Reveals the Adaptive Role of the Epigenome in Three Deep-Sea Polychaetes.</title>
        <authorList>
            <person name="Perez M."/>
            <person name="Aroh O."/>
            <person name="Sun Y."/>
            <person name="Lan Y."/>
            <person name="Juniper S.K."/>
            <person name="Young C.R."/>
            <person name="Angers B."/>
            <person name="Qian P.Y."/>
        </authorList>
    </citation>
    <scope>NUCLEOTIDE SEQUENCE</scope>
    <source>
        <strain evidence="1">P08H-3</strain>
    </source>
</reference>
<dbReference type="AlphaFoldDB" id="A0AAD9JZK0"/>
<name>A0AAD9JZK0_9ANNE</name>
<keyword evidence="2" id="KW-1185">Reference proteome</keyword>
<gene>
    <name evidence="1" type="ORF">LSH36_103g06066</name>
</gene>
<sequence>MPGEEPIKAARRYNEANAAKVFIANLSLSEVPYPFLSQAVQSAEEAIYSLQPFTNASAALRHAFEVAEAVKLLEITLSYSYNKEVVAAQMLTVIDELLDLPIQVLFESNSSERILAVLDRFMSNVHWLSRNITVTKRNFALEVRTVTWIEHDKGTYYSPK</sequence>
<accession>A0AAD9JZK0</accession>